<name>A0A2M7Q8L3_9BACT</name>
<organism evidence="2 3">
    <name type="scientific">Candidatus Uhrbacteria bacterium CG_4_10_14_0_8_um_filter_58_22</name>
    <dbReference type="NCBI Taxonomy" id="1975029"/>
    <lineage>
        <taxon>Bacteria</taxon>
        <taxon>Candidatus Uhriibacteriota</taxon>
    </lineage>
</organism>
<feature type="region of interest" description="Disordered" evidence="1">
    <location>
        <begin position="26"/>
        <end position="53"/>
    </location>
</feature>
<protein>
    <submittedName>
        <fullName evidence="2">Uncharacterized protein</fullName>
    </submittedName>
</protein>
<dbReference type="AlphaFoldDB" id="A0A2M7Q8L3"/>
<sequence>MGSFALKLDQRTALVRRCGLGSDLPRLLEIGPQPSGHEQHQGHDKQNDSRHKKRSHLLLLASHQSSDDLTIFQAIHQPDGLGKITKDSPTVKLSLKNSPIMTSMTLDIAIKAVWWPIDQQALDPTAVDRTQGRTAVGPTSPKVGKTNGRVDTFIPKIDWIPWRLPT</sequence>
<accession>A0A2M7Q8L3</accession>
<reference evidence="3" key="1">
    <citation type="submission" date="2017-09" db="EMBL/GenBank/DDBJ databases">
        <title>Depth-based differentiation of microbial function through sediment-hosted aquifers and enrichment of novel symbionts in the deep terrestrial subsurface.</title>
        <authorList>
            <person name="Probst A.J."/>
            <person name="Ladd B."/>
            <person name="Jarett J.K."/>
            <person name="Geller-Mcgrath D.E."/>
            <person name="Sieber C.M.K."/>
            <person name="Emerson J.B."/>
            <person name="Anantharaman K."/>
            <person name="Thomas B.C."/>
            <person name="Malmstrom R."/>
            <person name="Stieglmeier M."/>
            <person name="Klingl A."/>
            <person name="Woyke T."/>
            <person name="Ryan C.M."/>
            <person name="Banfield J.F."/>
        </authorList>
    </citation>
    <scope>NUCLEOTIDE SEQUENCE [LARGE SCALE GENOMIC DNA]</scope>
</reference>
<evidence type="ECO:0000313" key="3">
    <source>
        <dbReference type="Proteomes" id="UP000230973"/>
    </source>
</evidence>
<dbReference type="EMBL" id="PFLC01000064">
    <property type="protein sequence ID" value="PIY61712.1"/>
    <property type="molecule type" value="Genomic_DNA"/>
</dbReference>
<dbReference type="Proteomes" id="UP000230973">
    <property type="component" value="Unassembled WGS sequence"/>
</dbReference>
<evidence type="ECO:0000313" key="2">
    <source>
        <dbReference type="EMBL" id="PIY61712.1"/>
    </source>
</evidence>
<gene>
    <name evidence="2" type="ORF">COY93_04880</name>
</gene>
<feature type="compositionally biased region" description="Basic and acidic residues" evidence="1">
    <location>
        <begin position="37"/>
        <end position="49"/>
    </location>
</feature>
<evidence type="ECO:0000256" key="1">
    <source>
        <dbReference type="SAM" id="MobiDB-lite"/>
    </source>
</evidence>
<proteinExistence type="predicted"/>
<comment type="caution">
    <text evidence="2">The sequence shown here is derived from an EMBL/GenBank/DDBJ whole genome shotgun (WGS) entry which is preliminary data.</text>
</comment>